<dbReference type="RefSeq" id="WP_068665922.1">
    <property type="nucleotide sequence ID" value="NZ_LYPB01000072.1"/>
</dbReference>
<dbReference type="PANTHER" id="PTHR13817:SF73">
    <property type="entry name" value="FIBRONECTIN TYPE-III DOMAIN-CONTAINING PROTEIN"/>
    <property type="match status" value="1"/>
</dbReference>
<evidence type="ECO:0000259" key="3">
    <source>
        <dbReference type="PROSITE" id="PS50853"/>
    </source>
</evidence>
<dbReference type="InterPro" id="IPR013783">
    <property type="entry name" value="Ig-like_fold"/>
</dbReference>
<keyword evidence="2" id="KW-0677">Repeat</keyword>
<dbReference type="InterPro" id="IPR003344">
    <property type="entry name" value="Big_1_dom"/>
</dbReference>
<sequence>MALTPRTTRWSWFVYLLIASLVFSSMTIGPKVARASTASFVGMDTSTKGNWVGAYGSEGYVLPYYSTTMTSGRDNPLAADVAQLPSYVSAYTKTGSNYWVSGNQADTRGLQSPDGSTRKRFTVYTYNTMSFSFTLSDSATHQFSVYTTDFGLTETNQMVFELRDAGGAVLDSRTIATINGGKYVTYRVQGSFKLVVTLQAGSQALAQGFFFDAPGPVWPEGGKVSASNVSATDATLSWPAAIADEGVTSYRIYKDNTLLDTVSGSVYAYNVTGLSPATAHTFAVEPGNGSGYWGRKLTVPLTTAAGMDAAPPVWPAGSALTTSQETANGVHLAWNAAMDNRGVTKYRIYRDGTLLATVGSSVYTYDVTGLTSETGYTFRVQAGDAAQNWSEDGPSATVATTPDPTYYMGQDSVTKGNWIGTYGGDGYILPFFAATSASGKDATTPAHIASLPSYVSSYSLGGSNGYNIMQNPSTDVRALKMPDGSIRKMLTVYTYGTLTHSFTLSDNSPHQVSFYTTDFGSTEVNVEQFELLDGSGNVLDIQTIDGINGGKYVSYLVRGSFKLRFAKLAGTQANVEAIFFDTPLAPSVSNLQAANTGTRQVALSWTRAGSDDAIVLRKKQSDADFVQIATVSGSTDEYIDSNLEPGIVYQYGIRNIRQFRYSDIAARASVSIPAYQTTSLTFEDASLVVEHPNETVQLRAVLKDSTGAPLVGQPVAFELEGTYVGTYIASDAGAGTTDANGVVTVDYTPLYAGSYTIKAAFAVNDTQLLTASTDAIPLLVELEAWEQPPVLLRISDAVVPGTLFTVSGYGMKSSAVEVAIDDYAQLGGSAPSSSARTLDVVQTDDQGAFVVSRLPEDMSPGAYAVWIRNEYGWSEAKSLNDPRPQFISEREAFEGQQIKLVGRNFDAREFGGGAAETAIRLKSVTGSVYEMPIVELNPFAVTFTIDQAPPQAYWVEVRNRADGNWVRLNNGQLLTITESGDDPLDLGVAWAKHFRWSQMYDVADFGALADGTTDDTASVQNAVNQAHEDGGGIVWFSDGIYRISKILLPAGVVLLGESEENTVLAYSGTSSGTLIVSSGDGQTVGQAGVARMKLDVFNPSVYPDFFIWLGHAWGAAVTDNSLRTASELFVTQVKIDAPMGEQIGRANGVAFIANERTLFIRNSFKGRAATIATGYINAYSQVRNNTIEYASGATNMLARYAIIENNQLIGHPEQNTDTHGINVKSDYYVSNNVIQGIGTLDHVNNDGEMVLNESPSGTFNYGEVLGASSLEMKVATVVPLSVGATVTGDVYSYPHRYGRLAVVIMAGRGIGQVRDVSQVYGNTISVEMPWAIVPDRTSKFSFIVPNARGTIYRNIGMDSGGPISLYGNAYDNVVADNVLTHTGGAVTFGFNSLVQHRLNNTYFVRFDNNTIIDAVPGAVFGLGLQADNTGYAVLAYGTEFRNNRIVADQNEDASGLFIRTVKGSTFDVPVVRNTLIENNQFIDLKTGISLTKAIYGQVLSGNSFVNVPTPIVDTGSLNTVTTSSAYADVRAPFWPAGSGGLTVTDVTSTEAQLSWSSALDTSGTAISYRVYVGGVLHGTVANVTDYALDDLLPGTAYTFRVEAVDAAGNATRDPLHASTVMLP</sequence>
<dbReference type="InterPro" id="IPR024535">
    <property type="entry name" value="RHGA/B-epi-like_pectate_lyase"/>
</dbReference>
<reference evidence="4 5" key="1">
    <citation type="submission" date="2016-05" db="EMBL/GenBank/DDBJ databases">
        <title>Paenibacillus sp. 1ZS3-15 nov., isolated from the rhizosphere soil.</title>
        <authorList>
            <person name="Zhang X.X."/>
            <person name="Zhang J."/>
        </authorList>
    </citation>
    <scope>NUCLEOTIDE SEQUENCE [LARGE SCALE GENOMIC DNA]</scope>
    <source>
        <strain evidence="4 5">1ZS3-15</strain>
    </source>
</reference>
<dbReference type="SUPFAM" id="SSF49373">
    <property type="entry name" value="Invasin/intimin cell-adhesion fragments"/>
    <property type="match status" value="1"/>
</dbReference>
<dbReference type="InterPro" id="IPR012334">
    <property type="entry name" value="Pectin_lyas_fold"/>
</dbReference>
<dbReference type="Proteomes" id="UP000078454">
    <property type="component" value="Unassembled WGS sequence"/>
</dbReference>
<dbReference type="InterPro" id="IPR036116">
    <property type="entry name" value="FN3_sf"/>
</dbReference>
<feature type="domain" description="Fibronectin type-III" evidence="3">
    <location>
        <begin position="220"/>
        <end position="306"/>
    </location>
</feature>
<dbReference type="SMART" id="SM00634">
    <property type="entry name" value="BID_1"/>
    <property type="match status" value="1"/>
</dbReference>
<evidence type="ECO:0000313" key="5">
    <source>
        <dbReference type="Proteomes" id="UP000078454"/>
    </source>
</evidence>
<evidence type="ECO:0000256" key="1">
    <source>
        <dbReference type="ARBA" id="ARBA00010116"/>
    </source>
</evidence>
<evidence type="ECO:0000256" key="2">
    <source>
        <dbReference type="ARBA" id="ARBA00022737"/>
    </source>
</evidence>
<dbReference type="Pfam" id="PF12708">
    <property type="entry name" value="Pect-lyase_RHGA_epim"/>
    <property type="match status" value="1"/>
</dbReference>
<protein>
    <recommendedName>
        <fullName evidence="3">Fibronectin type-III domain-containing protein</fullName>
    </recommendedName>
</protein>
<dbReference type="InterPro" id="IPR003961">
    <property type="entry name" value="FN3_dom"/>
</dbReference>
<dbReference type="CDD" id="cd00063">
    <property type="entry name" value="FN3"/>
    <property type="match status" value="4"/>
</dbReference>
<dbReference type="SMART" id="SM00710">
    <property type="entry name" value="PbH1"/>
    <property type="match status" value="5"/>
</dbReference>
<accession>A0A198A8P0</accession>
<dbReference type="Gene3D" id="2.160.20.10">
    <property type="entry name" value="Single-stranded right-handed beta-helix, Pectin lyase-like"/>
    <property type="match status" value="1"/>
</dbReference>
<evidence type="ECO:0000313" key="4">
    <source>
        <dbReference type="EMBL" id="OAS17436.1"/>
    </source>
</evidence>
<dbReference type="InterPro" id="IPR006626">
    <property type="entry name" value="PbH1"/>
</dbReference>
<comment type="caution">
    <text evidence="4">The sequence shown here is derived from an EMBL/GenBank/DDBJ whole genome shotgun (WGS) entry which is preliminary data.</text>
</comment>
<dbReference type="SUPFAM" id="SSF51126">
    <property type="entry name" value="Pectin lyase-like"/>
    <property type="match status" value="1"/>
</dbReference>
<dbReference type="SUPFAM" id="SSF49265">
    <property type="entry name" value="Fibronectin type III"/>
    <property type="match status" value="3"/>
</dbReference>
<feature type="domain" description="Fibronectin type-III" evidence="3">
    <location>
        <begin position="1537"/>
        <end position="1623"/>
    </location>
</feature>
<dbReference type="InterPro" id="IPR011050">
    <property type="entry name" value="Pectin_lyase_fold/virulence"/>
</dbReference>
<dbReference type="PROSITE" id="PS50853">
    <property type="entry name" value="FN3"/>
    <property type="match status" value="4"/>
</dbReference>
<dbReference type="EMBL" id="LYPB01000072">
    <property type="protein sequence ID" value="OAS17436.1"/>
    <property type="molecule type" value="Genomic_DNA"/>
</dbReference>
<comment type="similarity">
    <text evidence="1">Belongs to the intimin/invasin family.</text>
</comment>
<dbReference type="Pfam" id="PF00041">
    <property type="entry name" value="fn3"/>
    <property type="match status" value="3"/>
</dbReference>
<dbReference type="SMART" id="SM00060">
    <property type="entry name" value="FN3"/>
    <property type="match status" value="4"/>
</dbReference>
<feature type="domain" description="Fibronectin type-III" evidence="3">
    <location>
        <begin position="587"/>
        <end position="675"/>
    </location>
</feature>
<organism evidence="4 5">
    <name type="scientific">Paenibacillus oryzisoli</name>
    <dbReference type="NCBI Taxonomy" id="1850517"/>
    <lineage>
        <taxon>Bacteria</taxon>
        <taxon>Bacillati</taxon>
        <taxon>Bacillota</taxon>
        <taxon>Bacilli</taxon>
        <taxon>Bacillales</taxon>
        <taxon>Paenibacillaceae</taxon>
        <taxon>Paenibacillus</taxon>
    </lineage>
</organism>
<dbReference type="OrthoDB" id="8428774at2"/>
<dbReference type="InterPro" id="IPR008964">
    <property type="entry name" value="Invasin/intimin_cell_adhesion"/>
</dbReference>
<name>A0A198A8P0_9BACL</name>
<keyword evidence="5" id="KW-1185">Reference proteome</keyword>
<dbReference type="PANTHER" id="PTHR13817">
    <property type="entry name" value="TITIN"/>
    <property type="match status" value="1"/>
</dbReference>
<dbReference type="Pfam" id="PF02369">
    <property type="entry name" value="Big_1"/>
    <property type="match status" value="1"/>
</dbReference>
<dbReference type="InterPro" id="IPR050964">
    <property type="entry name" value="Striated_Muscle_Regulatory"/>
</dbReference>
<feature type="domain" description="Fibronectin type-III" evidence="3">
    <location>
        <begin position="316"/>
        <end position="404"/>
    </location>
</feature>
<dbReference type="Gene3D" id="2.60.40.10">
    <property type="entry name" value="Immunoglobulins"/>
    <property type="match status" value="5"/>
</dbReference>
<proteinExistence type="inferred from homology"/>
<gene>
    <name evidence="4" type="ORF">A8708_21955</name>
</gene>
<dbReference type="STRING" id="1850517.A8708_21955"/>